<evidence type="ECO:0000259" key="3">
    <source>
        <dbReference type="Pfam" id="PF00156"/>
    </source>
</evidence>
<dbReference type="InterPro" id="IPR000836">
    <property type="entry name" value="PRTase_dom"/>
</dbReference>
<keyword evidence="1 4" id="KW-0328">Glycosyltransferase</keyword>
<dbReference type="PANTHER" id="PTHR43363">
    <property type="entry name" value="HYPOXANTHINE PHOSPHORIBOSYLTRANSFERASE"/>
    <property type="match status" value="1"/>
</dbReference>
<evidence type="ECO:0000256" key="1">
    <source>
        <dbReference type="ARBA" id="ARBA00022676"/>
    </source>
</evidence>
<dbReference type="RefSeq" id="WP_025803849.1">
    <property type="nucleotide sequence ID" value="NZ_CP053842.1"/>
</dbReference>
<dbReference type="Proteomes" id="UP000594749">
    <property type="component" value="Chromosome"/>
</dbReference>
<dbReference type="OrthoDB" id="5327200at2"/>
<keyword evidence="5" id="KW-1185">Reference proteome</keyword>
<dbReference type="Pfam" id="PF00156">
    <property type="entry name" value="Pribosyltran"/>
    <property type="match status" value="1"/>
</dbReference>
<gene>
    <name evidence="4" type="ORF">IMC76_08800</name>
</gene>
<keyword evidence="2 4" id="KW-0808">Transferase</keyword>
<accession>A0A7M1LIF7</accession>
<dbReference type="AlphaFoldDB" id="A0A7M1LIF7"/>
<dbReference type="PANTHER" id="PTHR43363:SF1">
    <property type="entry name" value="HYPOXANTHINE-GUANINE PHOSPHORIBOSYLTRANSFERASE"/>
    <property type="match status" value="1"/>
</dbReference>
<protein>
    <submittedName>
        <fullName evidence="4">Phosphoribosyltransferase</fullName>
    </submittedName>
</protein>
<reference evidence="4 5" key="1">
    <citation type="submission" date="2020-10" db="EMBL/GenBank/DDBJ databases">
        <title>Campylobacter and Helicobacter PacBio genomes.</title>
        <authorList>
            <person name="Lane C."/>
        </authorList>
    </citation>
    <scope>NUCLEOTIDE SEQUENCE [LARGE SCALE GENOMIC DNA]</scope>
    <source>
        <strain evidence="4 5">2016D-0077</strain>
    </source>
</reference>
<feature type="domain" description="Phosphoribosyltransferase" evidence="3">
    <location>
        <begin position="14"/>
        <end position="142"/>
    </location>
</feature>
<dbReference type="CDD" id="cd06223">
    <property type="entry name" value="PRTases_typeI"/>
    <property type="match status" value="1"/>
</dbReference>
<evidence type="ECO:0000256" key="2">
    <source>
        <dbReference type="ARBA" id="ARBA00022679"/>
    </source>
</evidence>
<name>A0A7M1LIF7_9BACT</name>
<dbReference type="Gene3D" id="3.40.50.2020">
    <property type="match status" value="1"/>
</dbReference>
<organism evidence="4 5">
    <name type="scientific">Campylobacter corcagiensis</name>
    <dbReference type="NCBI Taxonomy" id="1448857"/>
    <lineage>
        <taxon>Bacteria</taxon>
        <taxon>Pseudomonadati</taxon>
        <taxon>Campylobacterota</taxon>
        <taxon>Epsilonproteobacteria</taxon>
        <taxon>Campylobacterales</taxon>
        <taxon>Campylobacteraceae</taxon>
        <taxon>Campylobacter</taxon>
    </lineage>
</organism>
<dbReference type="InterPro" id="IPR029057">
    <property type="entry name" value="PRTase-like"/>
</dbReference>
<dbReference type="EMBL" id="CP063078">
    <property type="protein sequence ID" value="QOQ87285.1"/>
    <property type="molecule type" value="Genomic_DNA"/>
</dbReference>
<sequence>MIYYGYEEFSKDAKNLARLVKDSYAPDAFVPVVRGGLTLGHFITVALGSRNLFPINSIHYDDTQKLDTIDVFNIPNLNGYKRILLIDDIIDSGESMVEILRVLKEKFPHAQFKVATLFYKKHALLKPDFSVKEANDWIEFFWEKVEI</sequence>
<proteinExistence type="predicted"/>
<dbReference type="SUPFAM" id="SSF53271">
    <property type="entry name" value="PRTase-like"/>
    <property type="match status" value="1"/>
</dbReference>
<evidence type="ECO:0000313" key="4">
    <source>
        <dbReference type="EMBL" id="QOQ87285.1"/>
    </source>
</evidence>
<dbReference type="GO" id="GO:0016757">
    <property type="term" value="F:glycosyltransferase activity"/>
    <property type="evidence" value="ECO:0007669"/>
    <property type="project" value="UniProtKB-KW"/>
</dbReference>
<evidence type="ECO:0000313" key="5">
    <source>
        <dbReference type="Proteomes" id="UP000594749"/>
    </source>
</evidence>